<name>A0A0V1HED5_9BILA</name>
<evidence type="ECO:0000313" key="2">
    <source>
        <dbReference type="Proteomes" id="UP000055024"/>
    </source>
</evidence>
<dbReference type="EMBL" id="JYDP01000085">
    <property type="protein sequence ID" value="KRZ08546.1"/>
    <property type="molecule type" value="Genomic_DNA"/>
</dbReference>
<accession>A0A0V1HED5</accession>
<protein>
    <recommendedName>
        <fullName evidence="3">F-box domain-containing protein</fullName>
    </recommendedName>
</protein>
<gene>
    <name evidence="1" type="ORF">T11_4454</name>
</gene>
<evidence type="ECO:0000313" key="1">
    <source>
        <dbReference type="EMBL" id="KRZ08546.1"/>
    </source>
</evidence>
<dbReference type="Proteomes" id="UP000055024">
    <property type="component" value="Unassembled WGS sequence"/>
</dbReference>
<evidence type="ECO:0008006" key="3">
    <source>
        <dbReference type="Google" id="ProtNLM"/>
    </source>
</evidence>
<dbReference type="PANTHER" id="PTHR13318:SF247">
    <property type="entry name" value="GH16156P"/>
    <property type="match status" value="1"/>
</dbReference>
<dbReference type="SUPFAM" id="SSF52047">
    <property type="entry name" value="RNI-like"/>
    <property type="match status" value="1"/>
</dbReference>
<dbReference type="GO" id="GO:0019005">
    <property type="term" value="C:SCF ubiquitin ligase complex"/>
    <property type="evidence" value="ECO:0007669"/>
    <property type="project" value="TreeGrafter"/>
</dbReference>
<sequence length="554" mass="63920">SICSIVTDDGDVSFDVVLFQSVESVFISTTESAYARRFQLLKSSSSNRTVFNGNQFIIELRMLRIVSSEVVMNEHLVCNEQVWFRVFSNLKLDDVMRLSYVSKELNTFVLNYLRALKEINFTEFVPLQLQLSEESREMFHWVLQNCVCVRELKEIISASYCLTAIDFDMMSNLCHLTALDLSGCIICCEDFSDAFSQLSNLKHLNMSHVIPLEAPATVQFEHNLKLSLRGLKNLESFIFTGNNFVQGWCLDALDCTALQRLSICPTSLNLRAVVNFIRRCEHLCDLQFLNRCNETIDAASLIQLLQLSNVTLLKRLSIGYKVIENLHFSGNELWATVRQFVNLNYVEILCCEFVEMIFVEQIKVHFPNLQSLTIETSAINSILVLHLLKEGNFKELCLVNTRECRRILDGLVLDNRIYSNIRRLGLHNFCWKTSMSVHFDRIFPNLEEWSISGRRLTGETLLAIDKQFYEKLKVLHVGLMDLQLVKSVVINRIFSFCSNLEQLALTDRPLTDAMARTLIERCTKLKEVILCRESHLSPVLFVALRRTFMLRYCN</sequence>
<dbReference type="InterPro" id="IPR032675">
    <property type="entry name" value="LRR_dom_sf"/>
</dbReference>
<proteinExistence type="predicted"/>
<reference evidence="1 2" key="1">
    <citation type="submission" date="2015-01" db="EMBL/GenBank/DDBJ databases">
        <title>Evolution of Trichinella species and genotypes.</title>
        <authorList>
            <person name="Korhonen P.K."/>
            <person name="Edoardo P."/>
            <person name="Giuseppe L.R."/>
            <person name="Gasser R.B."/>
        </authorList>
    </citation>
    <scope>NUCLEOTIDE SEQUENCE [LARGE SCALE GENOMIC DNA]</scope>
    <source>
        <strain evidence="1">ISS1029</strain>
    </source>
</reference>
<dbReference type="OrthoDB" id="5916099at2759"/>
<dbReference type="PANTHER" id="PTHR13318">
    <property type="entry name" value="PARTNER OF PAIRED, ISOFORM B-RELATED"/>
    <property type="match status" value="1"/>
</dbReference>
<dbReference type="AlphaFoldDB" id="A0A0V1HED5"/>
<organism evidence="1 2">
    <name type="scientific">Trichinella zimbabwensis</name>
    <dbReference type="NCBI Taxonomy" id="268475"/>
    <lineage>
        <taxon>Eukaryota</taxon>
        <taxon>Metazoa</taxon>
        <taxon>Ecdysozoa</taxon>
        <taxon>Nematoda</taxon>
        <taxon>Enoplea</taxon>
        <taxon>Dorylaimia</taxon>
        <taxon>Trichinellida</taxon>
        <taxon>Trichinellidae</taxon>
        <taxon>Trichinella</taxon>
    </lineage>
</organism>
<dbReference type="GO" id="GO:0031146">
    <property type="term" value="P:SCF-dependent proteasomal ubiquitin-dependent protein catabolic process"/>
    <property type="evidence" value="ECO:0007669"/>
    <property type="project" value="TreeGrafter"/>
</dbReference>
<comment type="caution">
    <text evidence="1">The sequence shown here is derived from an EMBL/GenBank/DDBJ whole genome shotgun (WGS) entry which is preliminary data.</text>
</comment>
<keyword evidence="2" id="KW-1185">Reference proteome</keyword>
<feature type="non-terminal residue" evidence="1">
    <location>
        <position position="1"/>
    </location>
</feature>
<dbReference type="Gene3D" id="3.80.10.10">
    <property type="entry name" value="Ribonuclease Inhibitor"/>
    <property type="match status" value="2"/>
</dbReference>